<keyword evidence="1" id="KW-0812">Transmembrane</keyword>
<keyword evidence="5" id="KW-1185">Reference proteome</keyword>
<dbReference type="InterPro" id="IPR012338">
    <property type="entry name" value="Beta-lactam/transpept-like"/>
</dbReference>
<reference evidence="4 5" key="1">
    <citation type="submission" date="2023-05" db="EMBL/GenBank/DDBJ databases">
        <authorList>
            <person name="Guo Y."/>
        </authorList>
    </citation>
    <scope>NUCLEOTIDE SEQUENCE [LARGE SCALE GENOMIC DNA]</scope>
    <source>
        <strain evidence="4 5">GR2756</strain>
    </source>
</reference>
<evidence type="ECO:0000256" key="1">
    <source>
        <dbReference type="SAM" id="Phobius"/>
    </source>
</evidence>
<dbReference type="Proteomes" id="UP001259572">
    <property type="component" value="Unassembled WGS sequence"/>
</dbReference>
<keyword evidence="1" id="KW-1133">Transmembrane helix</keyword>
<comment type="caution">
    <text evidence="4">The sequence shown here is derived from an EMBL/GenBank/DDBJ whole genome shotgun (WGS) entry which is preliminary data.</text>
</comment>
<dbReference type="Pfam" id="PF00144">
    <property type="entry name" value="Beta-lactamase"/>
    <property type="match status" value="1"/>
</dbReference>
<dbReference type="PANTHER" id="PTHR46825">
    <property type="entry name" value="D-ALANYL-D-ALANINE-CARBOXYPEPTIDASE/ENDOPEPTIDASE AMPH"/>
    <property type="match status" value="1"/>
</dbReference>
<evidence type="ECO:0000313" key="4">
    <source>
        <dbReference type="EMBL" id="MDT9600294.1"/>
    </source>
</evidence>
<dbReference type="EMBL" id="JAVUPU010000008">
    <property type="protein sequence ID" value="MDT9600294.1"/>
    <property type="molecule type" value="Genomic_DNA"/>
</dbReference>
<dbReference type="PANTHER" id="PTHR46825:SF9">
    <property type="entry name" value="BETA-LACTAMASE-RELATED DOMAIN-CONTAINING PROTEIN"/>
    <property type="match status" value="1"/>
</dbReference>
<keyword evidence="1" id="KW-0472">Membrane</keyword>
<feature type="transmembrane region" description="Helical" evidence="1">
    <location>
        <begin position="504"/>
        <end position="525"/>
    </location>
</feature>
<protein>
    <submittedName>
        <fullName evidence="4">Serine hydrolase domain-containing protein</fullName>
        <ecNumber evidence="4">3.1.1.103</ecNumber>
    </submittedName>
</protein>
<dbReference type="SUPFAM" id="SSF56601">
    <property type="entry name" value="beta-lactamase/transpeptidase-like"/>
    <property type="match status" value="1"/>
</dbReference>
<dbReference type="GO" id="GO:0016787">
    <property type="term" value="F:hydrolase activity"/>
    <property type="evidence" value="ECO:0007669"/>
    <property type="project" value="UniProtKB-KW"/>
</dbReference>
<evidence type="ECO:0000256" key="2">
    <source>
        <dbReference type="SAM" id="SignalP"/>
    </source>
</evidence>
<dbReference type="RefSeq" id="WP_315727393.1">
    <property type="nucleotide sequence ID" value="NZ_JAVUPU010000008.1"/>
</dbReference>
<evidence type="ECO:0000313" key="5">
    <source>
        <dbReference type="Proteomes" id="UP001259572"/>
    </source>
</evidence>
<name>A0ABU3QA63_9SPHN</name>
<evidence type="ECO:0000259" key="3">
    <source>
        <dbReference type="Pfam" id="PF00144"/>
    </source>
</evidence>
<feature type="transmembrane region" description="Helical" evidence="1">
    <location>
        <begin position="616"/>
        <end position="642"/>
    </location>
</feature>
<feature type="chain" id="PRO_5046746679" evidence="2">
    <location>
        <begin position="22"/>
        <end position="644"/>
    </location>
</feature>
<organism evidence="4 5">
    <name type="scientific">Sphingosinicella rhizophila</name>
    <dbReference type="NCBI Taxonomy" id="3050082"/>
    <lineage>
        <taxon>Bacteria</taxon>
        <taxon>Pseudomonadati</taxon>
        <taxon>Pseudomonadota</taxon>
        <taxon>Alphaproteobacteria</taxon>
        <taxon>Sphingomonadales</taxon>
        <taxon>Sphingosinicellaceae</taxon>
        <taxon>Sphingosinicella</taxon>
    </lineage>
</organism>
<gene>
    <name evidence="4" type="ORF">RQX22_15145</name>
</gene>
<proteinExistence type="predicted"/>
<keyword evidence="2" id="KW-0732">Signal</keyword>
<accession>A0ABU3QA63</accession>
<dbReference type="EC" id="3.1.1.103" evidence="4"/>
<feature type="signal peptide" evidence="2">
    <location>
        <begin position="1"/>
        <end position="21"/>
    </location>
</feature>
<feature type="transmembrane region" description="Helical" evidence="1">
    <location>
        <begin position="552"/>
        <end position="576"/>
    </location>
</feature>
<dbReference type="InterPro" id="IPR050491">
    <property type="entry name" value="AmpC-like"/>
</dbReference>
<feature type="transmembrane region" description="Helical" evidence="1">
    <location>
        <begin position="582"/>
        <end position="604"/>
    </location>
</feature>
<keyword evidence="4" id="KW-0378">Hydrolase</keyword>
<dbReference type="InterPro" id="IPR001466">
    <property type="entry name" value="Beta-lactam-related"/>
</dbReference>
<feature type="domain" description="Beta-lactamase-related" evidence="3">
    <location>
        <begin position="60"/>
        <end position="371"/>
    </location>
</feature>
<dbReference type="Gene3D" id="3.40.710.10">
    <property type="entry name" value="DD-peptidase/beta-lactamase superfamily"/>
    <property type="match status" value="1"/>
</dbReference>
<sequence>MRSRLVAGLALLAAAAGAVIAQVPTEGPDEAAKAKEVAEAPAVPETAVLDKKDVDAWLDGLMPASLERGDIAGAVVLVVKDGQILTQKGYGYADVEAKKKMDPATTLFRPGSMSKLFTWTSVMQLVEQGKIDLDADVNQYLDFKIPPYEGKPMTMRQIMSHVAGFEEASGGLMVDSADEVPPLGEKLKSWIPKRIFAPGTTPAYSNYATGLAGYVVQRVSGESFEDYTENHIFKPLGMSQTTFRQPLPANLQPHMSKGYMRGSGKPVPFEFVTLPPAGSATTSAPDVAKFMISHLNNAQGLLRPETARMMHNSPFQVFPEAASMSLGWIEVRNHSRPIISHGGDTLLFHTGMALIPSENVGLVVNVNSTGQQGAGSLRGILLSEFMKRYFTKDPAPAAPTNREQALADARKIEGTYIASRRTDSGLRKAGHFFSQSQVETDEDGAILSDDGREKWVHIGPLLWRNDKSNEIMSAKEEGGKVTMFARGFPASAQMRVGWYENISWFRPALIASLIVLLLAAIAWPLGAVQRRYYGANLPQIAKRTRDVQRSTAGLAAATLVLIGIWLSVIMSLRVGLLSGSIYLLQIATIVVIPGLFLFALWRLWLAIQSRQRVSIAWSLAIALAAFIVLWGALVFHLIFIGLSQ</sequence>